<organism evidence="1 2">
    <name type="scientific">Amycolatopsis antarctica</name>
    <dbReference type="NCBI Taxonomy" id="1854586"/>
    <lineage>
        <taxon>Bacteria</taxon>
        <taxon>Bacillati</taxon>
        <taxon>Actinomycetota</taxon>
        <taxon>Actinomycetes</taxon>
        <taxon>Pseudonocardiales</taxon>
        <taxon>Pseudonocardiaceae</taxon>
        <taxon>Amycolatopsis</taxon>
    </lineage>
</organism>
<protein>
    <submittedName>
        <fullName evidence="1">Uncharacterized protein</fullName>
    </submittedName>
</protein>
<accession>A0A263D8X2</accession>
<dbReference type="RefSeq" id="WP_094861754.1">
    <property type="nucleotide sequence ID" value="NZ_NKYE01000003.1"/>
</dbReference>
<evidence type="ECO:0000313" key="2">
    <source>
        <dbReference type="Proteomes" id="UP000242444"/>
    </source>
</evidence>
<dbReference type="Proteomes" id="UP000242444">
    <property type="component" value="Unassembled WGS sequence"/>
</dbReference>
<gene>
    <name evidence="1" type="ORF">CFN78_06830</name>
</gene>
<proteinExistence type="predicted"/>
<name>A0A263D8X2_9PSEU</name>
<evidence type="ECO:0000313" key="1">
    <source>
        <dbReference type="EMBL" id="OZM73997.1"/>
    </source>
</evidence>
<dbReference type="AlphaFoldDB" id="A0A263D8X2"/>
<dbReference type="EMBL" id="NKYE01000003">
    <property type="protein sequence ID" value="OZM73997.1"/>
    <property type="molecule type" value="Genomic_DNA"/>
</dbReference>
<reference evidence="1 2" key="1">
    <citation type="submission" date="2017-07" db="EMBL/GenBank/DDBJ databases">
        <title>Amycolatopsis antarcticus sp. nov., isolated from the surface of an Antarcticus brown macroalga.</title>
        <authorList>
            <person name="Wang J."/>
            <person name="Leiva S."/>
            <person name="Huang J."/>
            <person name="Huang Y."/>
        </authorList>
    </citation>
    <scope>NUCLEOTIDE SEQUENCE [LARGE SCALE GENOMIC DNA]</scope>
    <source>
        <strain evidence="1 2">AU-G6</strain>
    </source>
</reference>
<keyword evidence="2" id="KW-1185">Reference proteome</keyword>
<dbReference type="InParanoid" id="A0A263D8X2"/>
<comment type="caution">
    <text evidence="1">The sequence shown here is derived from an EMBL/GenBank/DDBJ whole genome shotgun (WGS) entry which is preliminary data.</text>
</comment>
<sequence length="59" mass="6645">MPMFEYRATMHDGTEHEGQIEAVDLSHARLEVPAMFTVATTGEWTMTEPAARISILRLP</sequence>